<keyword evidence="3" id="KW-0288">FMN</keyword>
<proteinExistence type="inferred from homology"/>
<dbReference type="InterPro" id="IPR002563">
    <property type="entry name" value="Flavin_Rdtase-like_dom"/>
</dbReference>
<evidence type="ECO:0000256" key="2">
    <source>
        <dbReference type="ARBA" id="ARBA00022630"/>
    </source>
</evidence>
<dbReference type="InterPro" id="IPR012349">
    <property type="entry name" value="Split_barrel_FMN-bd"/>
</dbReference>
<keyword evidence="2" id="KW-0285">Flavoprotein</keyword>
<evidence type="ECO:0000259" key="5">
    <source>
        <dbReference type="Pfam" id="PF01613"/>
    </source>
</evidence>
<dbReference type="PATRIC" id="fig|320787.5.peg.980"/>
<dbReference type="GO" id="GO:0016646">
    <property type="term" value="F:oxidoreductase activity, acting on the CH-NH group of donors, NAD or NADP as acceptor"/>
    <property type="evidence" value="ECO:0007669"/>
    <property type="project" value="UniProtKB-ARBA"/>
</dbReference>
<evidence type="ECO:0000313" key="6">
    <source>
        <dbReference type="EMBL" id="AKP50338.1"/>
    </source>
</evidence>
<dbReference type="KEGG" id="camu:CA2015_0880"/>
<dbReference type="OrthoDB" id="5293996at2"/>
<dbReference type="Gene3D" id="2.30.110.10">
    <property type="entry name" value="Electron Transport, Fmn-binding Protein, Chain A"/>
    <property type="match status" value="1"/>
</dbReference>
<comment type="cofactor">
    <cofactor evidence="1">
        <name>FMN</name>
        <dbReference type="ChEBI" id="CHEBI:58210"/>
    </cofactor>
</comment>
<dbReference type="GO" id="GO:0010181">
    <property type="term" value="F:FMN binding"/>
    <property type="evidence" value="ECO:0007669"/>
    <property type="project" value="InterPro"/>
</dbReference>
<accession>A0A0H4PBZ8</accession>
<organism evidence="6 7">
    <name type="scientific">Cyclobacterium amurskyense</name>
    <dbReference type="NCBI Taxonomy" id="320787"/>
    <lineage>
        <taxon>Bacteria</taxon>
        <taxon>Pseudomonadati</taxon>
        <taxon>Bacteroidota</taxon>
        <taxon>Cytophagia</taxon>
        <taxon>Cytophagales</taxon>
        <taxon>Cyclobacteriaceae</taxon>
        <taxon>Cyclobacterium</taxon>
    </lineage>
</organism>
<dbReference type="STRING" id="320787.CA2015_0880"/>
<dbReference type="AlphaFoldDB" id="A0A0H4PBZ8"/>
<evidence type="ECO:0000256" key="1">
    <source>
        <dbReference type="ARBA" id="ARBA00001917"/>
    </source>
</evidence>
<evidence type="ECO:0000256" key="4">
    <source>
        <dbReference type="ARBA" id="ARBA00038054"/>
    </source>
</evidence>
<name>A0A0H4PBZ8_9BACT</name>
<evidence type="ECO:0000313" key="7">
    <source>
        <dbReference type="Proteomes" id="UP000036520"/>
    </source>
</evidence>
<protein>
    <recommendedName>
        <fullName evidence="5">Flavin reductase like domain-containing protein</fullName>
    </recommendedName>
</protein>
<reference evidence="6 7" key="1">
    <citation type="submission" date="2015-07" db="EMBL/GenBank/DDBJ databases">
        <authorList>
            <person name="Kim K.M."/>
        </authorList>
    </citation>
    <scope>NUCLEOTIDE SEQUENCE [LARGE SCALE GENOMIC DNA]</scope>
    <source>
        <strain evidence="6 7">KCTC 12363</strain>
    </source>
</reference>
<dbReference type="EMBL" id="CP012040">
    <property type="protein sequence ID" value="AKP50338.1"/>
    <property type="molecule type" value="Genomic_DNA"/>
</dbReference>
<comment type="similarity">
    <text evidence="4">Belongs to the flavoredoxin family.</text>
</comment>
<dbReference type="PANTHER" id="PTHR33798:SF5">
    <property type="entry name" value="FLAVIN REDUCTASE LIKE DOMAIN-CONTAINING PROTEIN"/>
    <property type="match status" value="1"/>
</dbReference>
<dbReference type="Pfam" id="PF01613">
    <property type="entry name" value="Flavin_Reduct"/>
    <property type="match status" value="1"/>
</dbReference>
<dbReference type="SUPFAM" id="SSF50475">
    <property type="entry name" value="FMN-binding split barrel"/>
    <property type="match status" value="1"/>
</dbReference>
<evidence type="ECO:0000256" key="3">
    <source>
        <dbReference type="ARBA" id="ARBA00022643"/>
    </source>
</evidence>
<sequence length="209" mass="23351">MKHFTKEALLTAGTAYNKNFINCLSGYKSLNLIGSINEESSETNLAPFSQVFHIGANPPTVGILFRPHSVERHTLENILQNGNFTLNHVTESFYKEAHLSSARWERSEFEATGLKEEYLNNFIAPFVEKSPLKVACLLKDKITLAVNETVLIIGSIEEVWIKPQAVEEDGFISLDKLGTITVSGLDSYHIANKLARLTYAKPDKPVKEL</sequence>
<dbReference type="RefSeq" id="WP_048640790.1">
    <property type="nucleotide sequence ID" value="NZ_CP012040.1"/>
</dbReference>
<feature type="domain" description="Flavin reductase like" evidence="5">
    <location>
        <begin position="40"/>
        <end position="167"/>
    </location>
</feature>
<gene>
    <name evidence="6" type="ORF">CA2015_0880</name>
</gene>
<dbReference type="PANTHER" id="PTHR33798">
    <property type="entry name" value="FLAVOPROTEIN OXYGENASE"/>
    <property type="match status" value="1"/>
</dbReference>
<dbReference type="Proteomes" id="UP000036520">
    <property type="component" value="Chromosome"/>
</dbReference>
<keyword evidence="7" id="KW-1185">Reference proteome</keyword>